<dbReference type="Proteomes" id="UP000256269">
    <property type="component" value="Unassembled WGS sequence"/>
</dbReference>
<comment type="caution">
    <text evidence="1">The sequence shown here is derived from an EMBL/GenBank/DDBJ whole genome shotgun (WGS) entry which is preliminary data.</text>
</comment>
<dbReference type="AlphaFoldDB" id="A0A3E0I074"/>
<keyword evidence="2" id="KW-1185">Reference proteome</keyword>
<name>A0A3E0I074_9PSEU</name>
<reference evidence="1 2" key="1">
    <citation type="submission" date="2018-08" db="EMBL/GenBank/DDBJ databases">
        <title>Genomic Encyclopedia of Archaeal and Bacterial Type Strains, Phase II (KMG-II): from individual species to whole genera.</title>
        <authorList>
            <person name="Goeker M."/>
        </authorList>
    </citation>
    <scope>NUCLEOTIDE SEQUENCE [LARGE SCALE GENOMIC DNA]</scope>
    <source>
        <strain evidence="1 2">DSM 45791</strain>
    </source>
</reference>
<evidence type="ECO:0000313" key="2">
    <source>
        <dbReference type="Proteomes" id="UP000256269"/>
    </source>
</evidence>
<dbReference type="RefSeq" id="WP_170217473.1">
    <property type="nucleotide sequence ID" value="NZ_CP144375.1"/>
</dbReference>
<proteinExistence type="predicted"/>
<protein>
    <recommendedName>
        <fullName evidence="3">Helix-turn-helix protein</fullName>
    </recommendedName>
</protein>
<organism evidence="1 2">
    <name type="scientific">Kutzneria buriramensis</name>
    <dbReference type="NCBI Taxonomy" id="1045776"/>
    <lineage>
        <taxon>Bacteria</taxon>
        <taxon>Bacillati</taxon>
        <taxon>Actinomycetota</taxon>
        <taxon>Actinomycetes</taxon>
        <taxon>Pseudonocardiales</taxon>
        <taxon>Pseudonocardiaceae</taxon>
        <taxon>Kutzneria</taxon>
    </lineage>
</organism>
<sequence length="319" mass="35015">MSTDSTPSAPELDATLVEALRYGPFPHALRTAIAHRGLSLARLGAHLDRMGVHVGQSTLSYWQRGLRHPEVPRALSALRALERVLTLPPDSLVVLVGPRTRPAADRQPVGSFVEFGSLWSGSDALLSELDVDPTAARCNAELQVLSVHDMITVDQRRSQRGVTTRMVVQANGAGPDRYIAMYHADDGSSVDKCLVRTAEGCRTGRIRRHVESSTMVVELLFDRRLTEGERHVFCFSLHDEPVGPTPGSNRTFREPSGEYLLQIAFHRKAMPARCTSYFRLRDDAEPTQSEDLVCGIGGVASAYFSRVGRGLAGIAVDWD</sequence>
<gene>
    <name evidence="1" type="ORF">BCF44_103570</name>
</gene>
<evidence type="ECO:0008006" key="3">
    <source>
        <dbReference type="Google" id="ProtNLM"/>
    </source>
</evidence>
<evidence type="ECO:0000313" key="1">
    <source>
        <dbReference type="EMBL" id="REH52119.1"/>
    </source>
</evidence>
<dbReference type="EMBL" id="QUNO01000003">
    <property type="protein sequence ID" value="REH52119.1"/>
    <property type="molecule type" value="Genomic_DNA"/>
</dbReference>
<accession>A0A3E0I074</accession>